<dbReference type="PROSITE" id="PS00571">
    <property type="entry name" value="AMIDASES"/>
    <property type="match status" value="1"/>
</dbReference>
<feature type="domain" description="Amidase" evidence="2">
    <location>
        <begin position="68"/>
        <end position="492"/>
    </location>
</feature>
<dbReference type="SUPFAM" id="SSF75304">
    <property type="entry name" value="Amidase signature (AS) enzymes"/>
    <property type="match status" value="1"/>
</dbReference>
<dbReference type="InterPro" id="IPR023631">
    <property type="entry name" value="Amidase_dom"/>
</dbReference>
<evidence type="ECO:0000313" key="4">
    <source>
        <dbReference type="Proteomes" id="UP000545386"/>
    </source>
</evidence>
<dbReference type="Pfam" id="PF01425">
    <property type="entry name" value="Amidase"/>
    <property type="match status" value="1"/>
</dbReference>
<comment type="caution">
    <text evidence="3">The sequence shown here is derived from an EMBL/GenBank/DDBJ whole genome shotgun (WGS) entry which is preliminary data.</text>
</comment>
<dbReference type="EMBL" id="JACJUU010000002">
    <property type="protein sequence ID" value="MBC2769000.1"/>
    <property type="molecule type" value="Genomic_DNA"/>
</dbReference>
<dbReference type="InterPro" id="IPR020556">
    <property type="entry name" value="Amidase_CS"/>
</dbReference>
<dbReference type="Proteomes" id="UP000545386">
    <property type="component" value="Unassembled WGS sequence"/>
</dbReference>
<dbReference type="Gene3D" id="3.90.1300.10">
    <property type="entry name" value="Amidase signature (AS) domain"/>
    <property type="match status" value="1"/>
</dbReference>
<keyword evidence="4" id="KW-1185">Reference proteome</keyword>
<accession>A0A842HNZ1</accession>
<dbReference type="GO" id="GO:0003824">
    <property type="term" value="F:catalytic activity"/>
    <property type="evidence" value="ECO:0007669"/>
    <property type="project" value="InterPro"/>
</dbReference>
<dbReference type="RefSeq" id="WP_185778808.1">
    <property type="nucleotide sequence ID" value="NZ_JACJUU010000002.1"/>
</dbReference>
<evidence type="ECO:0000259" key="2">
    <source>
        <dbReference type="Pfam" id="PF01425"/>
    </source>
</evidence>
<dbReference type="InterPro" id="IPR000120">
    <property type="entry name" value="Amidase"/>
</dbReference>
<dbReference type="InterPro" id="IPR036928">
    <property type="entry name" value="AS_sf"/>
</dbReference>
<sequence length="505" mass="51739">MNSSVSDARVQALRSYAVPTPADPVGMPNRALPAIAPGSFGGMSVAHAPLARLARGVASGEVNPVDRVQHFLQVIAAKAELNAFIYVDAEGALQKARQLQRQIADGYDPGPLAGVVFAVKDCIPVAGLPYQAGSLSITRQVARQSAPAVARLEAAGAIVIGMANMHELSYGGLSNNMHFGAVGHPLDPSCVPGGSSGGSAVAVAAGMADFALGTDAAGSVRMPAALCGLVGFKASYDVIPRDAVIPLTFTLDHVGPLTKTVADAALVSAVMAQETPEVLSAGAAQAAPVVDDADARPMSLDDITAYCPQNFFNDLLQPGVHAAYNAALNTLQNAGLQLQRGTIPALDQAPAIQHVTLAAEAAQVHDGLALRRPEHIAPDIRSRLEAGRAIAAVDYIKAQRLRTALTHDVSAVLIGPSSVMVTPTVLTVASPVDAVIQQDDRSIPVRTVLTRLTSPFNLTGMPAISIPCGVDAAGFPVGLHIGGKLGDDALVLATAAAFEAALAVK</sequence>
<proteinExistence type="inferred from homology"/>
<name>A0A842HNZ1_9BURK</name>
<evidence type="ECO:0000313" key="3">
    <source>
        <dbReference type="EMBL" id="MBC2769000.1"/>
    </source>
</evidence>
<evidence type="ECO:0000256" key="1">
    <source>
        <dbReference type="ARBA" id="ARBA00009199"/>
    </source>
</evidence>
<gene>
    <name evidence="3" type="ORF">GTU67_03610</name>
</gene>
<dbReference type="AlphaFoldDB" id="A0A842HNZ1"/>
<comment type="similarity">
    <text evidence="1">Belongs to the amidase family.</text>
</comment>
<dbReference type="PANTHER" id="PTHR11895:SF7">
    <property type="entry name" value="GLUTAMYL-TRNA(GLN) AMIDOTRANSFERASE SUBUNIT A, MITOCHONDRIAL"/>
    <property type="match status" value="1"/>
</dbReference>
<dbReference type="PANTHER" id="PTHR11895">
    <property type="entry name" value="TRANSAMIDASE"/>
    <property type="match status" value="1"/>
</dbReference>
<reference evidence="3 4" key="1">
    <citation type="submission" date="2020-08" db="EMBL/GenBank/DDBJ databases">
        <title>Paraeoetvoesia sp. YC-7-48 draft genome sequence.</title>
        <authorList>
            <person name="Yao L."/>
        </authorList>
    </citation>
    <scope>NUCLEOTIDE SEQUENCE [LARGE SCALE GENOMIC DNA]</scope>
    <source>
        <strain evidence="4">YC-7-48</strain>
    </source>
</reference>
<organism evidence="3 4">
    <name type="scientific">Pusillimonas minor</name>
    <dbReference type="NCBI Taxonomy" id="2697024"/>
    <lineage>
        <taxon>Bacteria</taxon>
        <taxon>Pseudomonadati</taxon>
        <taxon>Pseudomonadota</taxon>
        <taxon>Betaproteobacteria</taxon>
        <taxon>Burkholderiales</taxon>
        <taxon>Alcaligenaceae</taxon>
        <taxon>Pusillimonas</taxon>
    </lineage>
</organism>
<protein>
    <submittedName>
        <fullName evidence="3">Amidase</fullName>
    </submittedName>
</protein>